<proteinExistence type="predicted"/>
<name>J9C9L7_9ZZZZ</name>
<gene>
    <name evidence="1" type="ORF">EVA_15327</name>
</gene>
<protein>
    <submittedName>
        <fullName evidence="1">Uncharacterized protein</fullName>
    </submittedName>
</protein>
<dbReference type="AlphaFoldDB" id="J9C9L7"/>
<reference evidence="1" key="1">
    <citation type="journal article" date="2012" name="PLoS ONE">
        <title>Gene sets for utilization of primary and secondary nutrition supplies in the distal gut of endangered iberian lynx.</title>
        <authorList>
            <person name="Alcaide M."/>
            <person name="Messina E."/>
            <person name="Richter M."/>
            <person name="Bargiela R."/>
            <person name="Peplies J."/>
            <person name="Huws S.A."/>
            <person name="Newbold C.J."/>
            <person name="Golyshin P.N."/>
            <person name="Simon M.A."/>
            <person name="Lopez G."/>
            <person name="Yakimov M.M."/>
            <person name="Ferrer M."/>
        </authorList>
    </citation>
    <scope>NUCLEOTIDE SEQUENCE</scope>
</reference>
<dbReference type="EMBL" id="AMCI01005216">
    <property type="protein sequence ID" value="EJW96565.1"/>
    <property type="molecule type" value="Genomic_DNA"/>
</dbReference>
<comment type="caution">
    <text evidence="1">The sequence shown here is derived from an EMBL/GenBank/DDBJ whole genome shotgun (WGS) entry which is preliminary data.</text>
</comment>
<organism evidence="1">
    <name type="scientific">gut metagenome</name>
    <dbReference type="NCBI Taxonomy" id="749906"/>
    <lineage>
        <taxon>unclassified sequences</taxon>
        <taxon>metagenomes</taxon>
        <taxon>organismal metagenomes</taxon>
    </lineage>
</organism>
<evidence type="ECO:0000313" key="1">
    <source>
        <dbReference type="EMBL" id="EJW96565.1"/>
    </source>
</evidence>
<accession>J9C9L7</accession>
<sequence length="38" mass="4578">MLPNCSFLSVRKSRFLTVNFLRTLSFWLVSYCRRVLSH</sequence>